<evidence type="ECO:0000256" key="4">
    <source>
        <dbReference type="ARBA" id="ARBA00022989"/>
    </source>
</evidence>
<dbReference type="GO" id="GO:0006635">
    <property type="term" value="P:fatty acid beta-oxidation"/>
    <property type="evidence" value="ECO:0007669"/>
    <property type="project" value="TreeGrafter"/>
</dbReference>
<dbReference type="InterPro" id="IPR003439">
    <property type="entry name" value="ABC_transporter-like_ATP-bd"/>
</dbReference>
<comment type="caution">
    <text evidence="8">The sequence shown here is derived from an EMBL/GenBank/DDBJ whole genome shotgun (WGS) entry which is preliminary data.</text>
</comment>
<dbReference type="Pfam" id="PF00005">
    <property type="entry name" value="ABC_tran"/>
    <property type="match status" value="1"/>
</dbReference>
<evidence type="ECO:0000313" key="8">
    <source>
        <dbReference type="EMBL" id="PNF18814.1"/>
    </source>
</evidence>
<dbReference type="InParanoid" id="A0A2J7PR60"/>
<dbReference type="EMBL" id="NEVH01022633">
    <property type="protein sequence ID" value="PNF18814.1"/>
    <property type="molecule type" value="Genomic_DNA"/>
</dbReference>
<dbReference type="GO" id="GO:0005324">
    <property type="term" value="F:long-chain fatty acid transmembrane transporter activity"/>
    <property type="evidence" value="ECO:0007669"/>
    <property type="project" value="TreeGrafter"/>
</dbReference>
<dbReference type="GO" id="GO:0005524">
    <property type="term" value="F:ATP binding"/>
    <property type="evidence" value="ECO:0007669"/>
    <property type="project" value="InterPro"/>
</dbReference>
<evidence type="ECO:0000259" key="7">
    <source>
        <dbReference type="PROSITE" id="PS50893"/>
    </source>
</evidence>
<keyword evidence="3" id="KW-0812">Transmembrane</keyword>
<dbReference type="GO" id="GO:0007031">
    <property type="term" value="P:peroxisome organization"/>
    <property type="evidence" value="ECO:0007669"/>
    <property type="project" value="TreeGrafter"/>
</dbReference>
<evidence type="ECO:0000256" key="5">
    <source>
        <dbReference type="ARBA" id="ARBA00023136"/>
    </source>
</evidence>
<dbReference type="Gene3D" id="3.40.50.300">
    <property type="entry name" value="P-loop containing nucleotide triphosphate hydrolases"/>
    <property type="match status" value="1"/>
</dbReference>
<comment type="similarity">
    <text evidence="1">Belongs to the ABC transporter superfamily. ABCD family. Peroxisomal fatty acyl CoA transporter (TC 3.A.1.203) subfamily.</text>
</comment>
<gene>
    <name evidence="8" type="ORF">B7P43_G01639</name>
</gene>
<dbReference type="GO" id="GO:0042760">
    <property type="term" value="P:very long-chain fatty acid catabolic process"/>
    <property type="evidence" value="ECO:0007669"/>
    <property type="project" value="TreeGrafter"/>
</dbReference>
<dbReference type="GO" id="GO:0042626">
    <property type="term" value="F:ATPase-coupled transmembrane transporter activity"/>
    <property type="evidence" value="ECO:0007669"/>
    <property type="project" value="TreeGrafter"/>
</dbReference>
<dbReference type="Proteomes" id="UP000235965">
    <property type="component" value="Unassembled WGS sequence"/>
</dbReference>
<keyword evidence="4" id="KW-1133">Transmembrane helix</keyword>
<dbReference type="EMBL" id="NEVH01022633">
    <property type="protein sequence ID" value="PNF18815.1"/>
    <property type="molecule type" value="Genomic_DNA"/>
</dbReference>
<accession>A0A2J7PR60</accession>
<dbReference type="PROSITE" id="PS50893">
    <property type="entry name" value="ABC_TRANSPORTER_2"/>
    <property type="match status" value="1"/>
</dbReference>
<dbReference type="PANTHER" id="PTHR11384">
    <property type="entry name" value="ATP-BINDING CASSETTE, SUB-FAMILY D MEMBER"/>
    <property type="match status" value="1"/>
</dbReference>
<dbReference type="OrthoDB" id="422637at2759"/>
<dbReference type="EMBL" id="NEVH01022633">
    <property type="protein sequence ID" value="PNF18811.1"/>
    <property type="molecule type" value="Genomic_DNA"/>
</dbReference>
<dbReference type="GO" id="GO:0005778">
    <property type="term" value="C:peroxisomal membrane"/>
    <property type="evidence" value="ECO:0007669"/>
    <property type="project" value="TreeGrafter"/>
</dbReference>
<evidence type="ECO:0000313" key="9">
    <source>
        <dbReference type="Proteomes" id="UP000235965"/>
    </source>
</evidence>
<keyword evidence="6" id="KW-0175">Coiled coil</keyword>
<dbReference type="STRING" id="105785.A0A2J7PR60"/>
<keyword evidence="5" id="KW-0472">Membrane</keyword>
<evidence type="ECO:0000256" key="3">
    <source>
        <dbReference type="ARBA" id="ARBA00022692"/>
    </source>
</evidence>
<dbReference type="GO" id="GO:0015910">
    <property type="term" value="P:long-chain fatty acid import into peroxisome"/>
    <property type="evidence" value="ECO:0007669"/>
    <property type="project" value="TreeGrafter"/>
</dbReference>
<evidence type="ECO:0000256" key="6">
    <source>
        <dbReference type="SAM" id="Coils"/>
    </source>
</evidence>
<dbReference type="PANTHER" id="PTHR11384:SF59">
    <property type="entry name" value="LYSOSOMAL COBALAMIN TRANSPORTER ABCD4"/>
    <property type="match status" value="1"/>
</dbReference>
<dbReference type="AlphaFoldDB" id="A0A2J7PR60"/>
<keyword evidence="9" id="KW-1185">Reference proteome</keyword>
<dbReference type="EMBL" id="NEVH01022633">
    <property type="protein sequence ID" value="PNF18813.1"/>
    <property type="molecule type" value="Genomic_DNA"/>
</dbReference>
<organism evidence="8 9">
    <name type="scientific">Cryptotermes secundus</name>
    <dbReference type="NCBI Taxonomy" id="105785"/>
    <lineage>
        <taxon>Eukaryota</taxon>
        <taxon>Metazoa</taxon>
        <taxon>Ecdysozoa</taxon>
        <taxon>Arthropoda</taxon>
        <taxon>Hexapoda</taxon>
        <taxon>Insecta</taxon>
        <taxon>Pterygota</taxon>
        <taxon>Neoptera</taxon>
        <taxon>Polyneoptera</taxon>
        <taxon>Dictyoptera</taxon>
        <taxon>Blattodea</taxon>
        <taxon>Blattoidea</taxon>
        <taxon>Termitoidae</taxon>
        <taxon>Kalotermitidae</taxon>
        <taxon>Cryptotermitinae</taxon>
        <taxon>Cryptotermes</taxon>
    </lineage>
</organism>
<keyword evidence="2" id="KW-0813">Transport</keyword>
<name>A0A2J7PR60_9NEOP</name>
<evidence type="ECO:0000256" key="1">
    <source>
        <dbReference type="ARBA" id="ARBA00008575"/>
    </source>
</evidence>
<evidence type="ECO:0000256" key="2">
    <source>
        <dbReference type="ARBA" id="ARBA00022448"/>
    </source>
</evidence>
<proteinExistence type="inferred from homology"/>
<feature type="domain" description="ABC transporter" evidence="7">
    <location>
        <begin position="54"/>
        <end position="270"/>
    </location>
</feature>
<protein>
    <recommendedName>
        <fullName evidence="7">ABC transporter domain-containing protein</fullName>
    </recommendedName>
</protein>
<reference evidence="8 9" key="1">
    <citation type="submission" date="2017-12" db="EMBL/GenBank/DDBJ databases">
        <title>Hemimetabolous genomes reveal molecular basis of termite eusociality.</title>
        <authorList>
            <person name="Harrison M.C."/>
            <person name="Jongepier E."/>
            <person name="Robertson H.M."/>
            <person name="Arning N."/>
            <person name="Bitard-Feildel T."/>
            <person name="Chao H."/>
            <person name="Childers C.P."/>
            <person name="Dinh H."/>
            <person name="Doddapaneni H."/>
            <person name="Dugan S."/>
            <person name="Gowin J."/>
            <person name="Greiner C."/>
            <person name="Han Y."/>
            <person name="Hu H."/>
            <person name="Hughes D.S.T."/>
            <person name="Huylmans A.-K."/>
            <person name="Kemena C."/>
            <person name="Kremer L.P.M."/>
            <person name="Lee S.L."/>
            <person name="Lopez-Ezquerra A."/>
            <person name="Mallet L."/>
            <person name="Monroy-Kuhn J.M."/>
            <person name="Moser A."/>
            <person name="Murali S.C."/>
            <person name="Muzny D.M."/>
            <person name="Otani S."/>
            <person name="Piulachs M.-D."/>
            <person name="Poelchau M."/>
            <person name="Qu J."/>
            <person name="Schaub F."/>
            <person name="Wada-Katsumata A."/>
            <person name="Worley K.C."/>
            <person name="Xie Q."/>
            <person name="Ylla G."/>
            <person name="Poulsen M."/>
            <person name="Gibbs R.A."/>
            <person name="Schal C."/>
            <person name="Richards S."/>
            <person name="Belles X."/>
            <person name="Korb J."/>
            <person name="Bornberg-Bauer E."/>
        </authorList>
    </citation>
    <scope>NUCLEOTIDE SEQUENCE [LARGE SCALE GENOMIC DNA]</scope>
    <source>
        <tissue evidence="8">Whole body</tissue>
    </source>
</reference>
<dbReference type="SUPFAM" id="SSF52540">
    <property type="entry name" value="P-loop containing nucleoside triphosphate hydrolases"/>
    <property type="match status" value="1"/>
</dbReference>
<dbReference type="InterPro" id="IPR050835">
    <property type="entry name" value="ABC_transporter_sub-D"/>
</dbReference>
<feature type="coiled-coil region" evidence="6">
    <location>
        <begin position="14"/>
        <end position="41"/>
    </location>
</feature>
<sequence>MSVRGKMSTLAETTHRLSELIEQLEQLMGGAEAQIRCLSQIGSERAWKMHVYGWSLENVTIKLPLTDHVLIKDLTLKIQAGENLLIIGGSSSGKSSLLRVLHGLWDVNQGKITCNIPDGPSGVVFVPQKPVFISGCLREQIIYPFKVMGNEGTASDENILELLHLLDLEILLFQLGGLDAVVPWNWLDTLSESELQRLSFLRVFYHHPLFSVTDEATCTLSPRYEEIIMQKCCDLNITNITAARSGITLSKFHTAVLSLDGTGGWSLDYVNHKL</sequence>
<dbReference type="GO" id="GO:0016887">
    <property type="term" value="F:ATP hydrolysis activity"/>
    <property type="evidence" value="ECO:0007669"/>
    <property type="project" value="InterPro"/>
</dbReference>
<dbReference type="InterPro" id="IPR027417">
    <property type="entry name" value="P-loop_NTPase"/>
</dbReference>